<dbReference type="Pfam" id="PF00206">
    <property type="entry name" value="Lyase_1"/>
    <property type="match status" value="1"/>
</dbReference>
<comment type="pathway">
    <text evidence="2 13">Purine metabolism; AMP biosynthesis via de novo pathway; AMP from IMP: step 2/2.</text>
</comment>
<evidence type="ECO:0000256" key="13">
    <source>
        <dbReference type="RuleBase" id="RU361172"/>
    </source>
</evidence>
<keyword evidence="7 13" id="KW-0456">Lyase</keyword>
<dbReference type="Pfam" id="PF08328">
    <property type="entry name" value="ASL_C"/>
    <property type="match status" value="1"/>
</dbReference>
<evidence type="ECO:0000256" key="7">
    <source>
        <dbReference type="ARBA" id="ARBA00023239"/>
    </source>
</evidence>
<dbReference type="Gene3D" id="1.10.275.10">
    <property type="entry name" value="Fumarase/aspartase (N-terminal domain)"/>
    <property type="match status" value="1"/>
</dbReference>
<dbReference type="InterPro" id="IPR022761">
    <property type="entry name" value="Fumarate_lyase_N"/>
</dbReference>
<comment type="similarity">
    <text evidence="3 13">Belongs to the lyase 1 family. Adenylosuccinate lyase subfamily.</text>
</comment>
<feature type="domain" description="Adenylosuccinate lyase PurB C-terminal" evidence="15">
    <location>
        <begin position="342"/>
        <end position="456"/>
    </location>
</feature>
<dbReference type="InterPro" id="IPR008948">
    <property type="entry name" value="L-Aspartase-like"/>
</dbReference>
<dbReference type="EC" id="4.3.2.2" evidence="4 12"/>
<evidence type="ECO:0000256" key="11">
    <source>
        <dbReference type="ARBA" id="ARBA00049115"/>
    </source>
</evidence>
<evidence type="ECO:0000259" key="15">
    <source>
        <dbReference type="Pfam" id="PF08328"/>
    </source>
</evidence>
<evidence type="ECO:0000259" key="14">
    <source>
        <dbReference type="Pfam" id="PF00206"/>
    </source>
</evidence>
<evidence type="ECO:0000256" key="2">
    <source>
        <dbReference type="ARBA" id="ARBA00004734"/>
    </source>
</evidence>
<dbReference type="InterPro" id="IPR047136">
    <property type="entry name" value="PurB_bact"/>
</dbReference>
<dbReference type="NCBIfam" id="NF006764">
    <property type="entry name" value="PRK09285.1"/>
    <property type="match status" value="1"/>
</dbReference>
<evidence type="ECO:0000256" key="4">
    <source>
        <dbReference type="ARBA" id="ARBA00012339"/>
    </source>
</evidence>
<dbReference type="InterPro" id="IPR024083">
    <property type="entry name" value="Fumarase/histidase_N"/>
</dbReference>
<dbReference type="EMBL" id="JARXRM010000030">
    <property type="protein sequence ID" value="MDH5823202.1"/>
    <property type="molecule type" value="Genomic_DNA"/>
</dbReference>
<evidence type="ECO:0000256" key="10">
    <source>
        <dbReference type="ARBA" id="ARBA00030717"/>
    </source>
</evidence>
<comment type="function">
    <text evidence="9">Catalyzes two reactions in de novo purine nucleotide biosynthesis. Catalyzes the breakdown of 5-aminoimidazole- (N-succinylocarboxamide) ribotide (SAICAR or 2-[5-amino-1-(5-phospho-beta-D-ribosyl)imidazole-4-carboxamido]succinate) to 5-aminoimidazole-4-carboxamide ribotide (AICAR or 5-amino-1-(5-phospho-beta-D-ribosyl)imidazole-4-carboxamide) and fumarate, and of adenylosuccinate (ADS or N(6)-(1,2-dicarboxyethyl)-AMP) to adenosine monophosphate (AMP) and fumarate.</text>
</comment>
<comment type="caution">
    <text evidence="16">The sequence shown here is derived from an EMBL/GenBank/DDBJ whole genome shotgun (WGS) entry which is preliminary data.</text>
</comment>
<dbReference type="InterPro" id="IPR013539">
    <property type="entry name" value="PurB_C"/>
</dbReference>
<organism evidence="16 17">
    <name type="scientific">Luteimonas endophytica</name>
    <dbReference type="NCBI Taxonomy" id="3042023"/>
    <lineage>
        <taxon>Bacteria</taxon>
        <taxon>Pseudomonadati</taxon>
        <taxon>Pseudomonadota</taxon>
        <taxon>Gammaproteobacteria</taxon>
        <taxon>Lysobacterales</taxon>
        <taxon>Lysobacteraceae</taxon>
        <taxon>Luteimonas</taxon>
    </lineage>
</organism>
<reference evidence="16 17" key="1">
    <citation type="submission" date="2023-04" db="EMBL/GenBank/DDBJ databases">
        <title>Luteimonas endophyticus RD2P54.</title>
        <authorList>
            <person name="Sun J.-Q."/>
        </authorList>
    </citation>
    <scope>NUCLEOTIDE SEQUENCE [LARGE SCALE GENOMIC DNA]</scope>
    <source>
        <strain evidence="16 17">RD2P54</strain>
    </source>
</reference>
<keyword evidence="17" id="KW-1185">Reference proteome</keyword>
<evidence type="ECO:0000256" key="8">
    <source>
        <dbReference type="ARBA" id="ARBA00024477"/>
    </source>
</evidence>
<comment type="catalytic activity">
    <reaction evidence="8">
        <text>(2S)-2-[5-amino-1-(5-phospho-beta-D-ribosyl)imidazole-4-carboxamido]succinate = 5-amino-1-(5-phospho-beta-D-ribosyl)imidazole-4-carboxamide + fumarate</text>
        <dbReference type="Rhea" id="RHEA:23920"/>
        <dbReference type="ChEBI" id="CHEBI:29806"/>
        <dbReference type="ChEBI" id="CHEBI:58443"/>
        <dbReference type="ChEBI" id="CHEBI:58475"/>
        <dbReference type="EC" id="4.3.2.2"/>
    </reaction>
    <physiologicalReaction direction="left-to-right" evidence="8">
        <dbReference type="Rhea" id="RHEA:23921"/>
    </physiologicalReaction>
</comment>
<gene>
    <name evidence="16" type="primary">purB</name>
    <name evidence="16" type="ORF">QFW77_09410</name>
</gene>
<comment type="pathway">
    <text evidence="1 13">Purine metabolism; IMP biosynthesis via de novo pathway; 5-amino-1-(5-phospho-D-ribosyl)imidazole-4-carboxamide from 5-amino-1-(5-phospho-D-ribosyl)imidazole-4-carboxylate: step 2/2.</text>
</comment>
<dbReference type="Proteomes" id="UP001156940">
    <property type="component" value="Unassembled WGS sequence"/>
</dbReference>
<name>A0ABT6J8P6_9GAMM</name>
<dbReference type="SUPFAM" id="SSF48557">
    <property type="entry name" value="L-aspartase-like"/>
    <property type="match status" value="1"/>
</dbReference>
<evidence type="ECO:0000256" key="5">
    <source>
        <dbReference type="ARBA" id="ARBA00017058"/>
    </source>
</evidence>
<evidence type="ECO:0000256" key="6">
    <source>
        <dbReference type="ARBA" id="ARBA00022755"/>
    </source>
</evidence>
<dbReference type="PROSITE" id="PS00163">
    <property type="entry name" value="FUMARATE_LYASES"/>
    <property type="match status" value="1"/>
</dbReference>
<evidence type="ECO:0000256" key="1">
    <source>
        <dbReference type="ARBA" id="ARBA00004706"/>
    </source>
</evidence>
<evidence type="ECO:0000256" key="9">
    <source>
        <dbReference type="ARBA" id="ARBA00025012"/>
    </source>
</evidence>
<dbReference type="CDD" id="cd01598">
    <property type="entry name" value="PurB"/>
    <property type="match status" value="1"/>
</dbReference>
<feature type="domain" description="Fumarate lyase N-terminal" evidence="14">
    <location>
        <begin position="25"/>
        <end position="323"/>
    </location>
</feature>
<dbReference type="PANTHER" id="PTHR43411">
    <property type="entry name" value="ADENYLOSUCCINATE LYASE"/>
    <property type="match status" value="1"/>
</dbReference>
<dbReference type="PANTHER" id="PTHR43411:SF1">
    <property type="entry name" value="ADENYLOSUCCINATE LYASE"/>
    <property type="match status" value="1"/>
</dbReference>
<dbReference type="InterPro" id="IPR020557">
    <property type="entry name" value="Fumarate_lyase_CS"/>
</dbReference>
<dbReference type="RefSeq" id="WP_280574333.1">
    <property type="nucleotide sequence ID" value="NZ_JARXRM010000030.1"/>
</dbReference>
<keyword evidence="6 13" id="KW-0658">Purine biosynthesis</keyword>
<dbReference type="Gene3D" id="1.10.40.30">
    <property type="entry name" value="Fumarase/aspartase (C-terminal domain)"/>
    <property type="match status" value="1"/>
</dbReference>
<dbReference type="PRINTS" id="PR00149">
    <property type="entry name" value="FUMRATELYASE"/>
</dbReference>
<accession>A0ABT6J8P6</accession>
<dbReference type="Gene3D" id="1.20.200.10">
    <property type="entry name" value="Fumarase/aspartase (Central domain)"/>
    <property type="match status" value="1"/>
</dbReference>
<dbReference type="NCBIfam" id="TIGR00928">
    <property type="entry name" value="purB"/>
    <property type="match status" value="1"/>
</dbReference>
<evidence type="ECO:0000256" key="12">
    <source>
        <dbReference type="NCBIfam" id="TIGR00928"/>
    </source>
</evidence>
<comment type="catalytic activity">
    <reaction evidence="11">
        <text>N(6)-(1,2-dicarboxyethyl)-AMP = fumarate + AMP</text>
        <dbReference type="Rhea" id="RHEA:16853"/>
        <dbReference type="ChEBI" id="CHEBI:29806"/>
        <dbReference type="ChEBI" id="CHEBI:57567"/>
        <dbReference type="ChEBI" id="CHEBI:456215"/>
        <dbReference type="EC" id="4.3.2.2"/>
    </reaction>
    <physiologicalReaction direction="left-to-right" evidence="11">
        <dbReference type="Rhea" id="RHEA:16854"/>
    </physiologicalReaction>
</comment>
<evidence type="ECO:0000313" key="16">
    <source>
        <dbReference type="EMBL" id="MDH5823202.1"/>
    </source>
</evidence>
<sequence>MPGAPLPVAATAAESGLLALSPLDGRYAAKVDALRPVFSEYGLIRARVRVEVEWLLALAAHPGIAELPAFDASQDAKLRGLADGFSVADAARVKEIERTTNHDVKAVEYFIKERLQSESDLAPALEFVHFACTSEDINNLSYALMLDDARQHVLLPRLDALIERLREMAHRHAGLAMLSRTHGQTASPTTLGKELANVAARLQRQGETLAAARMPGKINGAVGNYNAHLAAYPEFDWHGFAERFVHSLGLDWQPYTTQIEPHDGIAELCDAQRRIDTVCIDLCRDLWGYISLGYFRQALKEGEVGSSTMPHKVNPIDFENAEGNFGVANALFEHFSAKLPVSRWQRDLTDSTVLRGLGTAFGHALVGLDALLRGLDKLSVDPQRLQADLDGAWEVLAEAVQTVMRRYGLPSPYEQLKALTRGQGIDAAAMRGFIGSLALPEAEKQRLLALTPGTYTGLAERLAREV</sequence>
<dbReference type="GO" id="GO:0016829">
    <property type="term" value="F:lyase activity"/>
    <property type="evidence" value="ECO:0007669"/>
    <property type="project" value="UniProtKB-KW"/>
</dbReference>
<evidence type="ECO:0000256" key="3">
    <source>
        <dbReference type="ARBA" id="ARBA00008273"/>
    </source>
</evidence>
<evidence type="ECO:0000313" key="17">
    <source>
        <dbReference type="Proteomes" id="UP001156940"/>
    </source>
</evidence>
<dbReference type="InterPro" id="IPR004769">
    <property type="entry name" value="Pur_lyase"/>
</dbReference>
<proteinExistence type="inferred from homology"/>
<dbReference type="InterPro" id="IPR000362">
    <property type="entry name" value="Fumarate_lyase_fam"/>
</dbReference>
<protein>
    <recommendedName>
        <fullName evidence="5 12">Adenylosuccinate lyase</fullName>
        <shortName evidence="13">ASL</shortName>
        <ecNumber evidence="4 12">4.3.2.2</ecNumber>
    </recommendedName>
    <alternativeName>
        <fullName evidence="10 13">Adenylosuccinase</fullName>
    </alternativeName>
</protein>